<name>A0ABM6H072_9ACTN</name>
<evidence type="ECO:0000313" key="3">
    <source>
        <dbReference type="Proteomes" id="UP000187191"/>
    </source>
</evidence>
<sequence>MHTYDSSRYRPAYQTPIPSMRTAPDTAGQYSATPIYDTLYSEYRRAFRALPGDRSGEEEFRFTAFGTGPYGGQRDGRQDARPHAFGQFHMGRHGRQDHYATGLHPIPAALPAASRRER</sequence>
<dbReference type="Proteomes" id="UP000187191">
    <property type="component" value="Chromosome"/>
</dbReference>
<organism evidence="2 3">
    <name type="scientific">Streptomyces alfalfae</name>
    <dbReference type="NCBI Taxonomy" id="1642299"/>
    <lineage>
        <taxon>Bacteria</taxon>
        <taxon>Bacillati</taxon>
        <taxon>Actinomycetota</taxon>
        <taxon>Actinomycetes</taxon>
        <taxon>Kitasatosporales</taxon>
        <taxon>Streptomycetaceae</taxon>
        <taxon>Streptomyces</taxon>
    </lineage>
</organism>
<dbReference type="EMBL" id="CP015588">
    <property type="protein sequence ID" value="APY89058.1"/>
    <property type="molecule type" value="Genomic_DNA"/>
</dbReference>
<proteinExistence type="predicted"/>
<gene>
    <name evidence="2" type="ORF">A7J05_28175</name>
</gene>
<feature type="region of interest" description="Disordered" evidence="1">
    <location>
        <begin position="95"/>
        <end position="118"/>
    </location>
</feature>
<evidence type="ECO:0000313" key="2">
    <source>
        <dbReference type="EMBL" id="APY89058.1"/>
    </source>
</evidence>
<feature type="region of interest" description="Disordered" evidence="1">
    <location>
        <begin position="1"/>
        <end position="28"/>
    </location>
</feature>
<protein>
    <submittedName>
        <fullName evidence="2">Uncharacterized protein</fullName>
    </submittedName>
</protein>
<keyword evidence="3" id="KW-1185">Reference proteome</keyword>
<reference evidence="2 3" key="1">
    <citation type="submission" date="2016-05" db="EMBL/GenBank/DDBJ databases">
        <authorList>
            <person name="Gu J."/>
        </authorList>
    </citation>
    <scope>NUCLEOTIDE SEQUENCE [LARGE SCALE GENOMIC DNA]</scope>
    <source>
        <strain evidence="2 3">ACCC40021</strain>
    </source>
</reference>
<evidence type="ECO:0000256" key="1">
    <source>
        <dbReference type="SAM" id="MobiDB-lite"/>
    </source>
</evidence>
<accession>A0ABM6H072</accession>